<dbReference type="InterPro" id="IPR036388">
    <property type="entry name" value="WH-like_DNA-bd_sf"/>
</dbReference>
<dbReference type="OMA" id="ANCPEHQ"/>
<evidence type="ECO:0000256" key="4">
    <source>
        <dbReference type="ARBA" id="ARBA00023015"/>
    </source>
</evidence>
<dbReference type="InterPro" id="IPR036390">
    <property type="entry name" value="WH_DNA-bd_sf"/>
</dbReference>
<keyword evidence="5" id="KW-0238">DNA-binding</keyword>
<dbReference type="STRING" id="692275.N1QNV1"/>
<dbReference type="GO" id="GO:0006367">
    <property type="term" value="P:transcription initiation at RNA polymerase II promoter"/>
    <property type="evidence" value="ECO:0007669"/>
    <property type="project" value="InterPro"/>
</dbReference>
<dbReference type="Pfam" id="PF02270">
    <property type="entry name" value="TFIIF_beta"/>
    <property type="match status" value="1"/>
</dbReference>
<comment type="subcellular location">
    <subcellularLocation>
        <location evidence="1">Nucleus</location>
    </subcellularLocation>
</comment>
<dbReference type="Proteomes" id="UP000016931">
    <property type="component" value="Unassembled WGS sequence"/>
</dbReference>
<feature type="region of interest" description="Disordered" evidence="10">
    <location>
        <begin position="117"/>
        <end position="140"/>
    </location>
</feature>
<gene>
    <name evidence="13" type="ORF">SEPMUDRAFT_146621</name>
</gene>
<dbReference type="GO" id="GO:0005674">
    <property type="term" value="C:transcription factor TFIIF complex"/>
    <property type="evidence" value="ECO:0007669"/>
    <property type="project" value="InterPro"/>
</dbReference>
<keyword evidence="6" id="KW-0804">Transcription</keyword>
<dbReference type="OrthoDB" id="26094at2759"/>
<evidence type="ECO:0000256" key="3">
    <source>
        <dbReference type="ARBA" id="ARBA00021453"/>
    </source>
</evidence>
<evidence type="ECO:0000256" key="10">
    <source>
        <dbReference type="SAM" id="MobiDB-lite"/>
    </source>
</evidence>
<feature type="region of interest" description="Disordered" evidence="10">
    <location>
        <begin position="338"/>
        <end position="361"/>
    </location>
</feature>
<dbReference type="Gene3D" id="1.10.10.10">
    <property type="entry name" value="Winged helix-like DNA-binding domain superfamily/Winged helix DNA-binding domain"/>
    <property type="match status" value="1"/>
</dbReference>
<sequence>MADLKTEIKAEETKPLGEIDEFEEDNDLQMPPDGSKSWLLKVSEDMWKVWNDVYANAPDDQQIEIGSVRVFHHGPSDTKQKIQIRLRDNIEQHAPLPKTYNVELKTERYNNTVIFSEKDLPGHNSNARPNRIPPSQRPGGINKFDRYHNNYGGGSQQPRKPGTYRTSIPKQTALAPMIANEFDMHPVEDQSSLDYFAESYRNALNAGNKTTFVNSQRVRHPGQDNESFVFGTLTSKVGGAGNKKKAIKEKAVRMEKAALLDALKMCFKEYTYWSLKALRQRLRQPEAYIKETLDEIATLMRQGDFVQNYKLKPEYKMLMEEGGEDMSGVKEELAVAKLETTDEGTGDELDEDDEFEDVKME</sequence>
<proteinExistence type="inferred from homology"/>
<evidence type="ECO:0000256" key="6">
    <source>
        <dbReference type="ARBA" id="ARBA00023163"/>
    </source>
</evidence>
<evidence type="ECO:0000256" key="5">
    <source>
        <dbReference type="ARBA" id="ARBA00023125"/>
    </source>
</evidence>
<dbReference type="InterPro" id="IPR003196">
    <property type="entry name" value="TFIIF_beta"/>
</dbReference>
<dbReference type="InterPro" id="IPR011039">
    <property type="entry name" value="TFIIF_interaction"/>
</dbReference>
<name>N1QNV1_SPHMS</name>
<dbReference type="FunFam" id="1.10.10.10:FF:000035">
    <property type="entry name" value="General transcription factor IIF subunit 2"/>
    <property type="match status" value="1"/>
</dbReference>
<dbReference type="PANTHER" id="PTHR10445:SF0">
    <property type="entry name" value="GENERAL TRANSCRIPTION FACTOR IIF SUBUNIT 2"/>
    <property type="match status" value="1"/>
</dbReference>
<evidence type="ECO:0000313" key="14">
    <source>
        <dbReference type="Proteomes" id="UP000016931"/>
    </source>
</evidence>
<feature type="compositionally biased region" description="Acidic residues" evidence="10">
    <location>
        <begin position="341"/>
        <end position="361"/>
    </location>
</feature>
<dbReference type="GO" id="GO:0003677">
    <property type="term" value="F:DNA binding"/>
    <property type="evidence" value="ECO:0007669"/>
    <property type="project" value="UniProtKB-KW"/>
</dbReference>
<evidence type="ECO:0000256" key="1">
    <source>
        <dbReference type="ARBA" id="ARBA00004123"/>
    </source>
</evidence>
<evidence type="ECO:0000259" key="11">
    <source>
        <dbReference type="Pfam" id="PF02270"/>
    </source>
</evidence>
<feature type="domain" description="TFIIF beta subunit HTH" evidence="11">
    <location>
        <begin position="252"/>
        <end position="316"/>
    </location>
</feature>
<feature type="region of interest" description="Disordered" evidence="10">
    <location>
        <begin position="1"/>
        <end position="33"/>
    </location>
</feature>
<evidence type="ECO:0000256" key="7">
    <source>
        <dbReference type="ARBA" id="ARBA00023242"/>
    </source>
</evidence>
<protein>
    <recommendedName>
        <fullName evidence="3">Transcription initiation factor IIF subunit beta</fullName>
    </recommendedName>
    <alternativeName>
        <fullName evidence="9">TFIIF medium subunit</fullName>
    </alternativeName>
    <alternativeName>
        <fullName evidence="8">TFIIF-beta</fullName>
    </alternativeName>
</protein>
<keyword evidence="7" id="KW-0539">Nucleus</keyword>
<dbReference type="GeneID" id="27900909"/>
<dbReference type="Pfam" id="PF17683">
    <property type="entry name" value="TFIIF_beta_N"/>
    <property type="match status" value="1"/>
</dbReference>
<accession>N1QNV1</accession>
<dbReference type="SUPFAM" id="SSF50916">
    <property type="entry name" value="Rap30/74 interaction domains"/>
    <property type="match status" value="1"/>
</dbReference>
<comment type="similarity">
    <text evidence="2">Belongs to the TFIIF beta subunit family.</text>
</comment>
<dbReference type="RefSeq" id="XP_016765780.1">
    <property type="nucleotide sequence ID" value="XM_016903772.1"/>
</dbReference>
<evidence type="ECO:0000313" key="13">
    <source>
        <dbReference type="EMBL" id="EMF17659.1"/>
    </source>
</evidence>
<dbReference type="SUPFAM" id="SSF46785">
    <property type="entry name" value="Winged helix' DNA-binding domain"/>
    <property type="match status" value="1"/>
</dbReference>
<dbReference type="EMBL" id="KB456260">
    <property type="protein sequence ID" value="EMF17659.1"/>
    <property type="molecule type" value="Genomic_DNA"/>
</dbReference>
<keyword evidence="4" id="KW-0805">Transcription regulation</keyword>
<dbReference type="PANTHER" id="PTHR10445">
    <property type="entry name" value="GENERAL TRANSCRIPTION FACTOR IIF SUBUNIT 2"/>
    <property type="match status" value="1"/>
</dbReference>
<keyword evidence="14" id="KW-1185">Reference proteome</keyword>
<evidence type="ECO:0000256" key="9">
    <source>
        <dbReference type="ARBA" id="ARBA00081863"/>
    </source>
</evidence>
<dbReference type="AlphaFoldDB" id="N1QNV1"/>
<dbReference type="InterPro" id="IPR040504">
    <property type="entry name" value="TFIIF_beta_N"/>
</dbReference>
<feature type="compositionally biased region" description="Acidic residues" evidence="10">
    <location>
        <begin position="18"/>
        <end position="27"/>
    </location>
</feature>
<dbReference type="HOGENOM" id="CLU_047858_0_2_1"/>
<feature type="domain" description="TFIIF beta subunit N-terminal" evidence="12">
    <location>
        <begin position="35"/>
        <end position="187"/>
    </location>
</feature>
<evidence type="ECO:0000256" key="2">
    <source>
        <dbReference type="ARBA" id="ARBA00009543"/>
    </source>
</evidence>
<dbReference type="eggNOG" id="KOG2905">
    <property type="taxonomic scope" value="Eukaryota"/>
</dbReference>
<organism evidence="13 14">
    <name type="scientific">Sphaerulina musiva (strain SO2202)</name>
    <name type="common">Poplar stem canker fungus</name>
    <name type="synonym">Septoria musiva</name>
    <dbReference type="NCBI Taxonomy" id="692275"/>
    <lineage>
        <taxon>Eukaryota</taxon>
        <taxon>Fungi</taxon>
        <taxon>Dikarya</taxon>
        <taxon>Ascomycota</taxon>
        <taxon>Pezizomycotina</taxon>
        <taxon>Dothideomycetes</taxon>
        <taxon>Dothideomycetidae</taxon>
        <taxon>Mycosphaerellales</taxon>
        <taxon>Mycosphaerellaceae</taxon>
        <taxon>Sphaerulina</taxon>
    </lineage>
</organism>
<evidence type="ECO:0000259" key="12">
    <source>
        <dbReference type="Pfam" id="PF17683"/>
    </source>
</evidence>
<feature type="compositionally biased region" description="Basic and acidic residues" evidence="10">
    <location>
        <begin position="1"/>
        <end position="17"/>
    </location>
</feature>
<evidence type="ECO:0000256" key="8">
    <source>
        <dbReference type="ARBA" id="ARBA00081473"/>
    </source>
</evidence>
<reference evidence="13 14" key="1">
    <citation type="journal article" date="2012" name="PLoS Pathog.">
        <title>Diverse lifestyles and strategies of plant pathogenesis encoded in the genomes of eighteen Dothideomycetes fungi.</title>
        <authorList>
            <person name="Ohm R.A."/>
            <person name="Feau N."/>
            <person name="Henrissat B."/>
            <person name="Schoch C.L."/>
            <person name="Horwitz B.A."/>
            <person name="Barry K.W."/>
            <person name="Condon B.J."/>
            <person name="Copeland A.C."/>
            <person name="Dhillon B."/>
            <person name="Glaser F."/>
            <person name="Hesse C.N."/>
            <person name="Kosti I."/>
            <person name="LaButti K."/>
            <person name="Lindquist E.A."/>
            <person name="Lucas S."/>
            <person name="Salamov A.A."/>
            <person name="Bradshaw R.E."/>
            <person name="Ciuffetti L."/>
            <person name="Hamelin R.C."/>
            <person name="Kema G.H.J."/>
            <person name="Lawrence C."/>
            <person name="Scott J.A."/>
            <person name="Spatafora J.W."/>
            <person name="Turgeon B.G."/>
            <person name="de Wit P.J.G.M."/>
            <person name="Zhong S."/>
            <person name="Goodwin S.B."/>
            <person name="Grigoriev I.V."/>
        </authorList>
    </citation>
    <scope>NUCLEOTIDE SEQUENCE [LARGE SCALE GENOMIC DNA]</scope>
    <source>
        <strain evidence="13 14">SO2202</strain>
    </source>
</reference>
<dbReference type="InterPro" id="IPR040450">
    <property type="entry name" value="TFIIF_beta_HTH"/>
</dbReference>
<dbReference type="CDD" id="cd07980">
    <property type="entry name" value="TFIIF_beta"/>
    <property type="match status" value="1"/>
</dbReference>